<feature type="compositionally biased region" description="Basic residues" evidence="1">
    <location>
        <begin position="365"/>
        <end position="379"/>
    </location>
</feature>
<feature type="region of interest" description="Disordered" evidence="1">
    <location>
        <begin position="271"/>
        <end position="382"/>
    </location>
</feature>
<accession>A0A8H7C8A4</accession>
<feature type="region of interest" description="Disordered" evidence="1">
    <location>
        <begin position="1"/>
        <end position="41"/>
    </location>
</feature>
<feature type="compositionally biased region" description="Pro residues" evidence="1">
    <location>
        <begin position="113"/>
        <end position="142"/>
    </location>
</feature>
<protein>
    <submittedName>
        <fullName evidence="2">Uncharacterized protein</fullName>
    </submittedName>
</protein>
<dbReference type="Proteomes" id="UP000629468">
    <property type="component" value="Unassembled WGS sequence"/>
</dbReference>
<evidence type="ECO:0000256" key="1">
    <source>
        <dbReference type="SAM" id="MobiDB-lite"/>
    </source>
</evidence>
<reference evidence="2 3" key="1">
    <citation type="journal article" name="Sci. Rep.">
        <title>Telomere-to-telomere assembled and centromere annotated genomes of the two main subspecies of the button mushroom Agaricus bisporus reveal especially polymorphic chromosome ends.</title>
        <authorList>
            <person name="Sonnenberg A.S.M."/>
            <person name="Sedaghat-Telgerd N."/>
            <person name="Lavrijssen B."/>
            <person name="Ohm R.A."/>
            <person name="Hendrickx P.M."/>
            <person name="Scholtmeijer K."/>
            <person name="Baars J.J.P."/>
            <person name="van Peer A."/>
        </authorList>
    </citation>
    <scope>NUCLEOTIDE SEQUENCE [LARGE SCALE GENOMIC DNA]</scope>
    <source>
        <strain evidence="2 3">H119_p4</strain>
    </source>
</reference>
<name>A0A8H7C8A4_AGABI</name>
<dbReference type="EMBL" id="JABXXO010000010">
    <property type="protein sequence ID" value="KAF7768473.1"/>
    <property type="molecule type" value="Genomic_DNA"/>
</dbReference>
<evidence type="ECO:0000313" key="2">
    <source>
        <dbReference type="EMBL" id="KAF7768473.1"/>
    </source>
</evidence>
<feature type="compositionally biased region" description="Pro residues" evidence="1">
    <location>
        <begin position="12"/>
        <end position="30"/>
    </location>
</feature>
<dbReference type="AlphaFoldDB" id="A0A8H7C8A4"/>
<feature type="region of interest" description="Disordered" evidence="1">
    <location>
        <begin position="180"/>
        <end position="203"/>
    </location>
</feature>
<sequence>MPRKAKQQSTPAPAPHPYRPPPQAPSPPANPNADRLTVSDVGVLLDPQYNGQITLSTFGYDSQENRAIMDAVHNRGIAPAVAIANAEASALAKGKVKGPSGHSTGIGAAPPAVNTPPSVPPSRVPTPTPTPPTRPPSPPRAPSPSASVLSSKRPILPGSSSSGPSVAAVSVCASDDSSMALDYKDATTPRPASPEDEEHLDSKESAEAVVSIINNAVEIFEALSSSKWKTHIIDAFPTIMDNDVNLIHSAFTEKFPLLRCIFSPAVEAPASAADAPAPRVIPRDTQPPAESSKAKPPKKKVRVEPAPPSDVIPPATAPLMEVDEPATPSPASGKAPTKPLPVPSSKRAPPPKDAAPVSFRAPSAPRKRRQGKHTSHSASRRAIILTPPADSPVTAASFTPEVINSLNQLIKKDIKSDVVLTHASVEGNGICIAASRVPSPAEISFVLKHVRRIFPSPNIPIGHSPITSTSYLKIVDIPHVPASSKEWTLKQHEAFTSALNKSPVGTSLAKLIKHKPRFMRRRASMRKLYHG</sequence>
<proteinExistence type="predicted"/>
<gene>
    <name evidence="2" type="ORF">Agabi119p4_7716</name>
</gene>
<feature type="compositionally biased region" description="Low complexity" evidence="1">
    <location>
        <begin position="157"/>
        <end position="167"/>
    </location>
</feature>
<comment type="caution">
    <text evidence="2">The sequence shown here is derived from an EMBL/GenBank/DDBJ whole genome shotgun (WGS) entry which is preliminary data.</text>
</comment>
<evidence type="ECO:0000313" key="3">
    <source>
        <dbReference type="Proteomes" id="UP000629468"/>
    </source>
</evidence>
<organism evidence="2 3">
    <name type="scientific">Agaricus bisporus var. burnettii</name>
    <dbReference type="NCBI Taxonomy" id="192524"/>
    <lineage>
        <taxon>Eukaryota</taxon>
        <taxon>Fungi</taxon>
        <taxon>Dikarya</taxon>
        <taxon>Basidiomycota</taxon>
        <taxon>Agaricomycotina</taxon>
        <taxon>Agaricomycetes</taxon>
        <taxon>Agaricomycetidae</taxon>
        <taxon>Agaricales</taxon>
        <taxon>Agaricineae</taxon>
        <taxon>Agaricaceae</taxon>
        <taxon>Agaricus</taxon>
    </lineage>
</organism>
<feature type="region of interest" description="Disordered" evidence="1">
    <location>
        <begin position="94"/>
        <end position="167"/>
    </location>
</feature>